<dbReference type="InterPro" id="IPR000718">
    <property type="entry name" value="Peptidase_M13"/>
</dbReference>
<dbReference type="AlphaFoldDB" id="A0A8C4QCJ8"/>
<reference evidence="3" key="1">
    <citation type="submission" date="2025-08" db="UniProtKB">
        <authorList>
            <consortium name="Ensembl"/>
        </authorList>
    </citation>
    <scope>IDENTIFICATION</scope>
</reference>
<protein>
    <recommendedName>
        <fullName evidence="2">Peptidase M13 C-terminal domain-containing protein</fullName>
    </recommendedName>
</protein>
<dbReference type="PROSITE" id="PS51885">
    <property type="entry name" value="NEPRILYSIN"/>
    <property type="match status" value="1"/>
</dbReference>
<evidence type="ECO:0000313" key="4">
    <source>
        <dbReference type="Proteomes" id="UP000694388"/>
    </source>
</evidence>
<evidence type="ECO:0000259" key="2">
    <source>
        <dbReference type="Pfam" id="PF01431"/>
    </source>
</evidence>
<name>A0A8C4QCJ8_EPTBU</name>
<dbReference type="Gene3D" id="3.40.390.10">
    <property type="entry name" value="Collagenase (Catalytic Domain)"/>
    <property type="match status" value="1"/>
</dbReference>
<dbReference type="GO" id="GO:0004222">
    <property type="term" value="F:metalloendopeptidase activity"/>
    <property type="evidence" value="ECO:0007669"/>
    <property type="project" value="InterPro"/>
</dbReference>
<dbReference type="SUPFAM" id="SSF55486">
    <property type="entry name" value="Metalloproteases ('zincins'), catalytic domain"/>
    <property type="match status" value="1"/>
</dbReference>
<dbReference type="Pfam" id="PF01431">
    <property type="entry name" value="Peptidase_M13"/>
    <property type="match status" value="1"/>
</dbReference>
<proteinExistence type="inferred from homology"/>
<reference evidence="3" key="2">
    <citation type="submission" date="2025-09" db="UniProtKB">
        <authorList>
            <consortium name="Ensembl"/>
        </authorList>
    </citation>
    <scope>IDENTIFICATION</scope>
</reference>
<dbReference type="PANTHER" id="PTHR11733">
    <property type="entry name" value="ZINC METALLOPROTEASE FAMILY M13 NEPRILYSIN-RELATED"/>
    <property type="match status" value="1"/>
</dbReference>
<dbReference type="PANTHER" id="PTHR11733:SF167">
    <property type="entry name" value="FI17812P1-RELATED"/>
    <property type="match status" value="1"/>
</dbReference>
<dbReference type="InterPro" id="IPR018497">
    <property type="entry name" value="Peptidase_M13_C"/>
</dbReference>
<dbReference type="Proteomes" id="UP000694388">
    <property type="component" value="Unplaced"/>
</dbReference>
<comment type="similarity">
    <text evidence="1">Belongs to the peptidase M13 family.</text>
</comment>
<evidence type="ECO:0000256" key="1">
    <source>
        <dbReference type="ARBA" id="ARBA00007357"/>
    </source>
</evidence>
<sequence length="202" mass="22983">MSLNFGGIGMVIGHEITHGFDDNGRHYDKDGNMVDWWSNSSASNFNEKSQCIVDQYGNFTWDLAGGQHLCGVNTLGENIADNGGIRQAFKAYKRWLSQHRPEKALPGLSLSHEQLFFVNFAQINSIILNVIRYHLPTREFIEHLTPHSLEKQGHGQDLRAEDLIGGDDVKCRNILSKYVLRNGRFLKVLKRQLMSSNVEVYH</sequence>
<dbReference type="GeneTree" id="ENSGT00940000157799"/>
<organism evidence="3 4">
    <name type="scientific">Eptatretus burgeri</name>
    <name type="common">Inshore hagfish</name>
    <dbReference type="NCBI Taxonomy" id="7764"/>
    <lineage>
        <taxon>Eukaryota</taxon>
        <taxon>Metazoa</taxon>
        <taxon>Chordata</taxon>
        <taxon>Craniata</taxon>
        <taxon>Vertebrata</taxon>
        <taxon>Cyclostomata</taxon>
        <taxon>Myxini</taxon>
        <taxon>Myxiniformes</taxon>
        <taxon>Myxinidae</taxon>
        <taxon>Eptatretinae</taxon>
        <taxon>Eptatretus</taxon>
    </lineage>
</organism>
<dbReference type="InterPro" id="IPR024079">
    <property type="entry name" value="MetalloPept_cat_dom_sf"/>
</dbReference>
<dbReference type="GO" id="GO:0005886">
    <property type="term" value="C:plasma membrane"/>
    <property type="evidence" value="ECO:0007669"/>
    <property type="project" value="TreeGrafter"/>
</dbReference>
<dbReference type="Ensembl" id="ENSEBUT00000013894.1">
    <property type="protein sequence ID" value="ENSEBUP00000013318.1"/>
    <property type="gene ID" value="ENSEBUG00000008416.1"/>
</dbReference>
<keyword evidence="4" id="KW-1185">Reference proteome</keyword>
<evidence type="ECO:0000313" key="3">
    <source>
        <dbReference type="Ensembl" id="ENSEBUP00000013318.1"/>
    </source>
</evidence>
<accession>A0A8C4QCJ8</accession>
<dbReference type="GO" id="GO:0016485">
    <property type="term" value="P:protein processing"/>
    <property type="evidence" value="ECO:0007669"/>
    <property type="project" value="TreeGrafter"/>
</dbReference>
<dbReference type="PRINTS" id="PR00786">
    <property type="entry name" value="NEPRILYSIN"/>
</dbReference>
<feature type="domain" description="Peptidase M13 C-terminal" evidence="2">
    <location>
        <begin position="2"/>
        <end position="123"/>
    </location>
</feature>